<dbReference type="CDD" id="cd03586">
    <property type="entry name" value="PolY_Pol_IV_kappa"/>
    <property type="match status" value="1"/>
</dbReference>
<dbReference type="InterPro" id="IPR036775">
    <property type="entry name" value="DNA_pol_Y-fam_lit_finger_sf"/>
</dbReference>
<dbReference type="InterPro" id="IPR017961">
    <property type="entry name" value="DNA_pol_Y-fam_little_finger"/>
</dbReference>
<dbReference type="GO" id="GO:0006281">
    <property type="term" value="P:DNA repair"/>
    <property type="evidence" value="ECO:0007669"/>
    <property type="project" value="UniProtKB-UniRule"/>
</dbReference>
<keyword evidence="10 17" id="KW-0227">DNA damage</keyword>
<dbReference type="FunFam" id="3.30.1490.100:FF:000004">
    <property type="entry name" value="DNA polymerase IV"/>
    <property type="match status" value="1"/>
</dbReference>
<evidence type="ECO:0000259" key="18">
    <source>
        <dbReference type="PROSITE" id="PS50173"/>
    </source>
</evidence>
<comment type="subunit">
    <text evidence="3 17">Monomer.</text>
</comment>
<dbReference type="GO" id="GO:0042276">
    <property type="term" value="P:error-prone translesion synthesis"/>
    <property type="evidence" value="ECO:0007669"/>
    <property type="project" value="TreeGrafter"/>
</dbReference>
<dbReference type="InterPro" id="IPR022880">
    <property type="entry name" value="DNApol_IV"/>
</dbReference>
<dbReference type="Pfam" id="PF21999">
    <property type="entry name" value="IMS_HHH_1"/>
    <property type="match status" value="1"/>
</dbReference>
<dbReference type="AlphaFoldDB" id="A0A6N6VLB0"/>
<feature type="binding site" evidence="17">
    <location>
        <position position="48"/>
    </location>
    <ligand>
        <name>Mg(2+)</name>
        <dbReference type="ChEBI" id="CHEBI:18420"/>
    </ligand>
</feature>
<dbReference type="Pfam" id="PF11799">
    <property type="entry name" value="IMS_C"/>
    <property type="match status" value="1"/>
</dbReference>
<reference evidence="19 20" key="1">
    <citation type="submission" date="2019-09" db="EMBL/GenBank/DDBJ databases">
        <title>Parvibaculum sedimenti sp. nov., isolated from sediment.</title>
        <authorList>
            <person name="Wang Y."/>
        </authorList>
    </citation>
    <scope>NUCLEOTIDE SEQUENCE [LARGE SCALE GENOMIC DNA]</scope>
    <source>
        <strain evidence="19 20">HXT-9</strain>
    </source>
</reference>
<dbReference type="PANTHER" id="PTHR11076:SF33">
    <property type="entry name" value="DNA POLYMERASE KAPPA"/>
    <property type="match status" value="1"/>
</dbReference>
<evidence type="ECO:0000256" key="1">
    <source>
        <dbReference type="ARBA" id="ARBA00004496"/>
    </source>
</evidence>
<dbReference type="Gene3D" id="3.30.70.270">
    <property type="match status" value="1"/>
</dbReference>
<keyword evidence="13 17" id="KW-0238">DNA-binding</keyword>
<feature type="active site" evidence="17">
    <location>
        <position position="142"/>
    </location>
</feature>
<evidence type="ECO:0000256" key="17">
    <source>
        <dbReference type="HAMAP-Rule" id="MF_01113"/>
    </source>
</evidence>
<evidence type="ECO:0000256" key="4">
    <source>
        <dbReference type="ARBA" id="ARBA00022457"/>
    </source>
</evidence>
<keyword evidence="11 17" id="KW-0460">Magnesium</keyword>
<feature type="binding site" evidence="17">
    <location>
        <position position="141"/>
    </location>
    <ligand>
        <name>Mg(2+)</name>
        <dbReference type="ChEBI" id="CHEBI:18420"/>
    </ligand>
</feature>
<evidence type="ECO:0000313" key="20">
    <source>
        <dbReference type="Proteomes" id="UP000468901"/>
    </source>
</evidence>
<keyword evidence="12 17" id="KW-0239">DNA-directed DNA polymerase</keyword>
<evidence type="ECO:0000256" key="6">
    <source>
        <dbReference type="ARBA" id="ARBA00022679"/>
    </source>
</evidence>
<dbReference type="FunFam" id="3.40.1170.60:FF:000001">
    <property type="entry name" value="DNA polymerase IV"/>
    <property type="match status" value="1"/>
</dbReference>
<dbReference type="Gene3D" id="1.10.150.20">
    <property type="entry name" value="5' to 3' exonuclease, C-terminal subdomain"/>
    <property type="match status" value="1"/>
</dbReference>
<evidence type="ECO:0000313" key="19">
    <source>
        <dbReference type="EMBL" id="KAB7740208.1"/>
    </source>
</evidence>
<evidence type="ECO:0000256" key="3">
    <source>
        <dbReference type="ARBA" id="ARBA00011245"/>
    </source>
</evidence>
<comment type="cofactor">
    <cofactor evidence="17">
        <name>Mg(2+)</name>
        <dbReference type="ChEBI" id="CHEBI:18420"/>
    </cofactor>
    <text evidence="17">Binds 2 magnesium ions per subunit.</text>
</comment>
<feature type="domain" description="UmuC" evidence="18">
    <location>
        <begin position="44"/>
        <end position="224"/>
    </location>
</feature>
<evidence type="ECO:0000256" key="12">
    <source>
        <dbReference type="ARBA" id="ARBA00022932"/>
    </source>
</evidence>
<comment type="similarity">
    <text evidence="2 17">Belongs to the DNA polymerase type-Y family.</text>
</comment>
<evidence type="ECO:0000256" key="5">
    <source>
        <dbReference type="ARBA" id="ARBA00022490"/>
    </source>
</evidence>
<sequence>MTEAAPRPGFCRDCFTAVAEGMTRCPACNRPRLVFHSEIHDLGIAHLDCDAFYASVEKRDNPELLDKPLIIGGGKRGVVSTCCYIARIRGVRSAMPMFKALQACPEAVVIRPDMEKYARVGREVRQMMRDLTPLVEPLSIDEAFLDLTGTERLHHSAPAITMAKLQARVEKEIGITVSVGLSYCKFLAKIASDMDKPRGFSVIGEAEAPGFLATKPVSLIWGVGKAFEQKLTRDGISRISQLQKMDESDLMARYGSMGRRLWRLSRGLDDRSVSSANVAKSISAETTFLDDIFDAAELERRLWPLCEKVAERTKAAGVSGQTVVLKLKTADFKTRTRSVTLPDPTQLAEVIYRIGAPLLAKEADGTAFRLLGIGLSQLGEGELADPPDMLDPAATRRATAERAMDKVRARFGADAIIKGRGIRK</sequence>
<dbReference type="EC" id="2.7.7.7" evidence="17"/>
<comment type="function">
    <text evidence="15 17">Poorly processive, error-prone DNA polymerase involved in untargeted mutagenesis. Copies undamaged DNA at stalled replication forks, which arise in vivo from mismatched or misaligned primer ends. These misaligned primers can be extended by PolIV. Exhibits no 3'-5' exonuclease (proofreading) activity. May be involved in translesional synthesis, in conjunction with the beta clamp from PolIII.</text>
</comment>
<name>A0A6N6VLB0_9HYPH</name>
<dbReference type="GO" id="GO:0009432">
    <property type="term" value="P:SOS response"/>
    <property type="evidence" value="ECO:0007669"/>
    <property type="project" value="TreeGrafter"/>
</dbReference>
<dbReference type="EMBL" id="WESC01000007">
    <property type="protein sequence ID" value="KAB7740208.1"/>
    <property type="molecule type" value="Genomic_DNA"/>
</dbReference>
<keyword evidence="9 17" id="KW-0479">Metal-binding</keyword>
<dbReference type="Gene3D" id="3.40.1170.60">
    <property type="match status" value="1"/>
</dbReference>
<proteinExistence type="inferred from homology"/>
<keyword evidence="5 17" id="KW-0963">Cytoplasm</keyword>
<dbReference type="Gene3D" id="3.30.1490.100">
    <property type="entry name" value="DNA polymerase, Y-family, little finger domain"/>
    <property type="match status" value="1"/>
</dbReference>
<keyword evidence="4 17" id="KW-0515">Mutator protein</keyword>
<dbReference type="RefSeq" id="WP_152216093.1">
    <property type="nucleotide sequence ID" value="NZ_JBAQYD010000216.1"/>
</dbReference>
<comment type="caution">
    <text evidence="19">The sequence shown here is derived from an EMBL/GenBank/DDBJ whole genome shotgun (WGS) entry which is preliminary data.</text>
</comment>
<evidence type="ECO:0000256" key="8">
    <source>
        <dbReference type="ARBA" id="ARBA00022705"/>
    </source>
</evidence>
<dbReference type="NCBIfam" id="NF002677">
    <property type="entry name" value="PRK02406.1"/>
    <property type="match status" value="1"/>
</dbReference>
<dbReference type="Proteomes" id="UP000468901">
    <property type="component" value="Unassembled WGS sequence"/>
</dbReference>
<dbReference type="GO" id="GO:0003684">
    <property type="term" value="F:damaged DNA binding"/>
    <property type="evidence" value="ECO:0007669"/>
    <property type="project" value="InterPro"/>
</dbReference>
<protein>
    <recommendedName>
        <fullName evidence="17">DNA polymerase IV</fullName>
        <shortName evidence="17">Pol IV</shortName>
        <ecNumber evidence="17">2.7.7.7</ecNumber>
    </recommendedName>
</protein>
<keyword evidence="14 17" id="KW-0234">DNA repair</keyword>
<organism evidence="19 20">
    <name type="scientific">Parvibaculum sedimenti</name>
    <dbReference type="NCBI Taxonomy" id="2608632"/>
    <lineage>
        <taxon>Bacteria</taxon>
        <taxon>Pseudomonadati</taxon>
        <taxon>Pseudomonadota</taxon>
        <taxon>Alphaproteobacteria</taxon>
        <taxon>Hyphomicrobiales</taxon>
        <taxon>Parvibaculaceae</taxon>
        <taxon>Parvibaculum</taxon>
    </lineage>
</organism>
<evidence type="ECO:0000256" key="13">
    <source>
        <dbReference type="ARBA" id="ARBA00023125"/>
    </source>
</evidence>
<dbReference type="NCBIfam" id="NF002751">
    <property type="entry name" value="PRK02794.1"/>
    <property type="match status" value="1"/>
</dbReference>
<dbReference type="InterPro" id="IPR043128">
    <property type="entry name" value="Rev_trsase/Diguanyl_cyclase"/>
</dbReference>
<dbReference type="InterPro" id="IPR050116">
    <property type="entry name" value="DNA_polymerase-Y"/>
</dbReference>
<accession>A0A6N6VLB0</accession>
<dbReference type="InterPro" id="IPR001126">
    <property type="entry name" value="UmuC"/>
</dbReference>
<keyword evidence="7 17" id="KW-0548">Nucleotidyltransferase</keyword>
<dbReference type="Pfam" id="PF00817">
    <property type="entry name" value="IMS"/>
    <property type="match status" value="1"/>
</dbReference>
<evidence type="ECO:0000256" key="10">
    <source>
        <dbReference type="ARBA" id="ARBA00022763"/>
    </source>
</evidence>
<dbReference type="PROSITE" id="PS50173">
    <property type="entry name" value="UMUC"/>
    <property type="match status" value="1"/>
</dbReference>
<keyword evidence="8 17" id="KW-0235">DNA replication</keyword>
<evidence type="ECO:0000256" key="15">
    <source>
        <dbReference type="ARBA" id="ARBA00025589"/>
    </source>
</evidence>
<dbReference type="GO" id="GO:0006261">
    <property type="term" value="P:DNA-templated DNA replication"/>
    <property type="evidence" value="ECO:0007669"/>
    <property type="project" value="UniProtKB-UniRule"/>
</dbReference>
<dbReference type="GO" id="GO:0003887">
    <property type="term" value="F:DNA-directed DNA polymerase activity"/>
    <property type="evidence" value="ECO:0007669"/>
    <property type="project" value="UniProtKB-UniRule"/>
</dbReference>
<evidence type="ECO:0000256" key="11">
    <source>
        <dbReference type="ARBA" id="ARBA00022842"/>
    </source>
</evidence>
<dbReference type="SUPFAM" id="SSF100879">
    <property type="entry name" value="Lesion bypass DNA polymerase (Y-family), little finger domain"/>
    <property type="match status" value="1"/>
</dbReference>
<comment type="subcellular location">
    <subcellularLocation>
        <location evidence="1 17">Cytoplasm</location>
    </subcellularLocation>
</comment>
<evidence type="ECO:0000256" key="7">
    <source>
        <dbReference type="ARBA" id="ARBA00022695"/>
    </source>
</evidence>
<keyword evidence="6 17" id="KW-0808">Transferase</keyword>
<dbReference type="GO" id="GO:0005829">
    <property type="term" value="C:cytosol"/>
    <property type="evidence" value="ECO:0007669"/>
    <property type="project" value="TreeGrafter"/>
</dbReference>
<dbReference type="InterPro" id="IPR043502">
    <property type="entry name" value="DNA/RNA_pol_sf"/>
</dbReference>
<dbReference type="HAMAP" id="MF_01113">
    <property type="entry name" value="DNApol_IV"/>
    <property type="match status" value="1"/>
</dbReference>
<keyword evidence="20" id="KW-1185">Reference proteome</keyword>
<evidence type="ECO:0000256" key="16">
    <source>
        <dbReference type="ARBA" id="ARBA00049244"/>
    </source>
</evidence>
<evidence type="ECO:0000256" key="9">
    <source>
        <dbReference type="ARBA" id="ARBA00022723"/>
    </source>
</evidence>
<comment type="catalytic activity">
    <reaction evidence="16 17">
        <text>DNA(n) + a 2'-deoxyribonucleoside 5'-triphosphate = DNA(n+1) + diphosphate</text>
        <dbReference type="Rhea" id="RHEA:22508"/>
        <dbReference type="Rhea" id="RHEA-COMP:17339"/>
        <dbReference type="Rhea" id="RHEA-COMP:17340"/>
        <dbReference type="ChEBI" id="CHEBI:33019"/>
        <dbReference type="ChEBI" id="CHEBI:61560"/>
        <dbReference type="ChEBI" id="CHEBI:173112"/>
        <dbReference type="EC" id="2.7.7.7"/>
    </reaction>
</comment>
<dbReference type="InterPro" id="IPR053848">
    <property type="entry name" value="IMS_HHH_1"/>
</dbReference>
<evidence type="ECO:0000256" key="14">
    <source>
        <dbReference type="ARBA" id="ARBA00023204"/>
    </source>
</evidence>
<gene>
    <name evidence="17" type="primary">dinB</name>
    <name evidence="19" type="ORF">F2P47_09380</name>
</gene>
<dbReference type="PANTHER" id="PTHR11076">
    <property type="entry name" value="DNA REPAIR POLYMERASE UMUC / TRANSFERASE FAMILY MEMBER"/>
    <property type="match status" value="1"/>
</dbReference>
<dbReference type="SUPFAM" id="SSF56672">
    <property type="entry name" value="DNA/RNA polymerases"/>
    <property type="match status" value="1"/>
</dbReference>
<evidence type="ECO:0000256" key="2">
    <source>
        <dbReference type="ARBA" id="ARBA00010945"/>
    </source>
</evidence>
<dbReference type="GO" id="GO:0000287">
    <property type="term" value="F:magnesium ion binding"/>
    <property type="evidence" value="ECO:0007669"/>
    <property type="project" value="UniProtKB-UniRule"/>
</dbReference>
<feature type="site" description="Substrate discrimination" evidence="17">
    <location>
        <position position="53"/>
    </location>
</feature>